<accession>B3Q253</accession>
<dbReference type="HOGENOM" id="CLU_1843501_0_0_5"/>
<evidence type="ECO:0000313" key="2">
    <source>
        <dbReference type="Proteomes" id="UP000008817"/>
    </source>
</evidence>
<name>B3Q253_RHIE6</name>
<keyword evidence="1" id="KW-0614">Plasmid</keyword>
<dbReference type="Proteomes" id="UP000008817">
    <property type="component" value="Plasmid pB"/>
</dbReference>
<evidence type="ECO:0000313" key="1">
    <source>
        <dbReference type="EMBL" id="ACE93759.1"/>
    </source>
</evidence>
<dbReference type="KEGG" id="rec:RHECIAT_PB0000037"/>
<gene>
    <name evidence="1" type="ordered locus">RHECIAT_PB0000037</name>
</gene>
<sequence length="139" mass="15133">MTAGARAEPASHNRSTTCHIYAAYIQAPHLISPRTRVSRGRSDSRRDLCRSAAVTADLTASAARRGLRCFEFLTRLARSIDHGDAVEVLSDYVEGELEEYPREVARLCEAGSRTLSHAAEMCRDVAAGQANEAEAKTVV</sequence>
<dbReference type="EMBL" id="CP001076">
    <property type="protein sequence ID" value="ACE93759.1"/>
    <property type="molecule type" value="Genomic_DNA"/>
</dbReference>
<proteinExistence type="predicted"/>
<reference evidence="1 2" key="1">
    <citation type="submission" date="2008-04" db="EMBL/GenBank/DDBJ databases">
        <title>Genome diversity and DNA divergence of Rhizobium etli.</title>
        <authorList>
            <person name="Gonzalez V."/>
            <person name="Acosta J.L."/>
            <person name="Santamaria R.I."/>
            <person name="Bustos P."/>
            <person name="Hernandez-Gonzalez I.L."/>
            <person name="Fernandez J.L."/>
            <person name="Diaz R."/>
            <person name="Flores M."/>
            <person name="Mora J."/>
            <person name="Palacios R."/>
            <person name="Davila G."/>
        </authorList>
    </citation>
    <scope>NUCLEOTIDE SEQUENCE [LARGE SCALE GENOMIC DNA]</scope>
    <source>
        <strain evidence="2">CIAT 652</strain>
        <plasmid evidence="2">Plasmid pB</plasmid>
    </source>
</reference>
<protein>
    <submittedName>
        <fullName evidence="1">Hypothetical conserved protein</fullName>
    </submittedName>
</protein>
<geneLocation type="plasmid" evidence="1 2">
    <name>pB</name>
</geneLocation>
<dbReference type="AlphaFoldDB" id="B3Q253"/>
<organism evidence="1 2">
    <name type="scientific">Rhizobium etli (strain CIAT 652)</name>
    <dbReference type="NCBI Taxonomy" id="491916"/>
    <lineage>
        <taxon>Bacteria</taxon>
        <taxon>Pseudomonadati</taxon>
        <taxon>Pseudomonadota</taxon>
        <taxon>Alphaproteobacteria</taxon>
        <taxon>Hyphomicrobiales</taxon>
        <taxon>Rhizobiaceae</taxon>
        <taxon>Rhizobium/Agrobacterium group</taxon>
        <taxon>Rhizobium</taxon>
    </lineage>
</organism>